<evidence type="ECO:0000313" key="15">
    <source>
        <dbReference type="Proteomes" id="UP000823660"/>
    </source>
</evidence>
<evidence type="ECO:0000256" key="8">
    <source>
        <dbReference type="ARBA" id="ARBA00023136"/>
    </source>
</evidence>
<name>A0A9D9NAN1_9BACT</name>
<dbReference type="Pfam" id="PF13715">
    <property type="entry name" value="CarbopepD_reg_2"/>
    <property type="match status" value="1"/>
</dbReference>
<dbReference type="Gene3D" id="3.55.50.30">
    <property type="match status" value="1"/>
</dbReference>
<evidence type="ECO:0000259" key="13">
    <source>
        <dbReference type="SMART" id="SM00965"/>
    </source>
</evidence>
<dbReference type="SMART" id="SM00965">
    <property type="entry name" value="STN"/>
    <property type="match status" value="1"/>
</dbReference>
<feature type="domain" description="Secretin/TonB short N-terminal" evidence="13">
    <location>
        <begin position="50"/>
        <end position="101"/>
    </location>
</feature>
<dbReference type="InterPro" id="IPR023997">
    <property type="entry name" value="TonB-dep_OMP_SusC/RagA_CS"/>
</dbReference>
<dbReference type="Proteomes" id="UP000823660">
    <property type="component" value="Unassembled WGS sequence"/>
</dbReference>
<evidence type="ECO:0000256" key="4">
    <source>
        <dbReference type="ARBA" id="ARBA00022496"/>
    </source>
</evidence>
<reference evidence="14" key="2">
    <citation type="journal article" date="2021" name="PeerJ">
        <title>Extensive microbial diversity within the chicken gut microbiome revealed by metagenomics and culture.</title>
        <authorList>
            <person name="Gilroy R."/>
            <person name="Ravi A."/>
            <person name="Getino M."/>
            <person name="Pursley I."/>
            <person name="Horton D.L."/>
            <person name="Alikhan N.F."/>
            <person name="Baker D."/>
            <person name="Gharbi K."/>
            <person name="Hall N."/>
            <person name="Watson M."/>
            <person name="Adriaenssens E.M."/>
            <person name="Foster-Nyarko E."/>
            <person name="Jarju S."/>
            <person name="Secka A."/>
            <person name="Antonio M."/>
            <person name="Oren A."/>
            <person name="Chaudhuri R.R."/>
            <person name="La Ragione R."/>
            <person name="Hildebrand F."/>
            <person name="Pallen M.J."/>
        </authorList>
    </citation>
    <scope>NUCLEOTIDE SEQUENCE</scope>
    <source>
        <strain evidence="14">B1-15692</strain>
    </source>
</reference>
<dbReference type="NCBIfam" id="TIGR04057">
    <property type="entry name" value="SusC_RagA_signa"/>
    <property type="match status" value="1"/>
</dbReference>
<evidence type="ECO:0000256" key="9">
    <source>
        <dbReference type="ARBA" id="ARBA00023237"/>
    </source>
</evidence>
<feature type="chain" id="PRO_5038693087" evidence="12">
    <location>
        <begin position="22"/>
        <end position="1167"/>
    </location>
</feature>
<keyword evidence="5 10" id="KW-0812">Transmembrane</keyword>
<keyword evidence="4" id="KW-0410">Iron transport</keyword>
<dbReference type="SUPFAM" id="SSF56935">
    <property type="entry name" value="Porins"/>
    <property type="match status" value="1"/>
</dbReference>
<evidence type="ECO:0000256" key="3">
    <source>
        <dbReference type="ARBA" id="ARBA00022452"/>
    </source>
</evidence>
<keyword evidence="2 10" id="KW-0813">Transport</keyword>
<dbReference type="Pfam" id="PF07660">
    <property type="entry name" value="STN"/>
    <property type="match status" value="1"/>
</dbReference>
<comment type="caution">
    <text evidence="14">The sequence shown here is derived from an EMBL/GenBank/DDBJ whole genome shotgun (WGS) entry which is preliminary data.</text>
</comment>
<evidence type="ECO:0000256" key="10">
    <source>
        <dbReference type="PROSITE-ProRule" id="PRU01360"/>
    </source>
</evidence>
<organism evidence="14 15">
    <name type="scientific">Candidatus Cryptobacteroides faecipullorum</name>
    <dbReference type="NCBI Taxonomy" id="2840764"/>
    <lineage>
        <taxon>Bacteria</taxon>
        <taxon>Pseudomonadati</taxon>
        <taxon>Bacteroidota</taxon>
        <taxon>Bacteroidia</taxon>
        <taxon>Bacteroidales</taxon>
        <taxon>Candidatus Cryptobacteroides</taxon>
    </lineage>
</organism>
<dbReference type="Pfam" id="PF07715">
    <property type="entry name" value="Plug"/>
    <property type="match status" value="1"/>
</dbReference>
<dbReference type="InterPro" id="IPR011662">
    <property type="entry name" value="Secretin/TonB_short_N"/>
</dbReference>
<keyword evidence="4" id="KW-0406">Ion transport</keyword>
<dbReference type="InterPro" id="IPR023996">
    <property type="entry name" value="TonB-dep_OMP_SusC/RagA"/>
</dbReference>
<keyword evidence="7 11" id="KW-0798">TonB box</keyword>
<dbReference type="InterPro" id="IPR008969">
    <property type="entry name" value="CarboxyPept-like_regulatory"/>
</dbReference>
<feature type="signal peptide" evidence="12">
    <location>
        <begin position="1"/>
        <end position="21"/>
    </location>
</feature>
<dbReference type="InterPro" id="IPR039426">
    <property type="entry name" value="TonB-dep_rcpt-like"/>
</dbReference>
<dbReference type="PROSITE" id="PS52016">
    <property type="entry name" value="TONB_DEPENDENT_REC_3"/>
    <property type="match status" value="1"/>
</dbReference>
<gene>
    <name evidence="14" type="ORF">IAB99_02120</name>
</gene>
<dbReference type="Gene3D" id="2.40.170.20">
    <property type="entry name" value="TonB-dependent receptor, beta-barrel domain"/>
    <property type="match status" value="1"/>
</dbReference>
<dbReference type="Gene3D" id="2.60.40.1120">
    <property type="entry name" value="Carboxypeptidase-like, regulatory domain"/>
    <property type="match status" value="1"/>
</dbReference>
<keyword evidence="14" id="KW-0675">Receptor</keyword>
<sequence>MRLKYFMAVFALIMSGYSAHAQQSIDRITVDLQNVPLSEAMSEIEEICGYTFFYDEEQVDLAERVSVKADRQSLEDALKTMLAPTGLSFEIRQKQIALFPASMERTAERLVTGTVCDINEEPLVGVAVMLEGTTTGVATDSDGRFALTVPAGVSMLTFSSLGYVTKKVSVPEARQDIKVYMNEDATMLDATVVVGYGTQKKVNLTGAVSTIQSESIQNRTATSLTHMLQGTIPGLNVTTSSGYPGSSASINIRGINSINGGSPLVLIDGAEGDLKLVNPNDVESISVVKDASSSAIYGARASFGVVMVTTKQGSAEEGKVKVSYSGRFGWGAPTTSTDFETRGYYSVYLNDLFYKSYAGVNYSRYTEEDMNQLWLRRNDKVENPERPWVVIDQRSGRDTYVYYANTDWYHELFRDAHPNMSHNISFSGGTKKVKYYLSGGYYSEEGIFKKHPDKFRKINFRSRISFDVNDWINISNNTSYYNSSYDYPGPNGVNTSFSLSTVHALASYPATNPDGSSIYMTSFSSYGIMDGLPTILDKDLHRNTDHQDNISTTTELTLTPLKGLEIKGNFTYMFNSVRYTNRQVNTTYSTYPGVIETLNTGRFENKLTETFNTHQYMQTNVYATYQNSFARKHNLKIMAGFNWETKYLKDVKSIGYNLLSDTLNDLNLVGQDADGEKRMEVSGGQNEYAIAGVFGRINYDYDGKYLVEVSGRYDGTSRFGSGHRWGFFPSASLGWRISEEGFFEPVKDWFSNLKIRYSFGQLGNQQVGYYDYIRKISISNQTYLFGGGKPTTATISAPVASDLTWEVAQHQNLGVDMAFFDNRLGFTGEFYIRDTKDMLTEGVALPSVYGASSPKMNSADLRTKGYELTLAWKDMFTLAGKPFSYNVSVVFSDYITEITEYDNPEKTFAKSYYEGMRWGEIWGYRTGGFFASDAEAATWPVDQTSVNEIINASAGAEKGLRAGDLKFLDLDGDNKISLGKNTVDDPGDREIIGNKQPRYNYGINLGFNWLNIDFSIFFQGIGHIDWYPAANAMLFWGPYARPYATLIPKDFHELIWTEENPDSYFPRPRGYTALQGTSRELTAVNDRYLQNIGYCRLKNLTVGYTLPRKWTRKINIDAIRIYFTGENLATWSGIDSDYVDPEMAMTGSDLRIYPWQKTFMFGIDINF</sequence>
<evidence type="ECO:0000256" key="12">
    <source>
        <dbReference type="SAM" id="SignalP"/>
    </source>
</evidence>
<accession>A0A9D9NAN1</accession>
<dbReference type="GO" id="GO:0009279">
    <property type="term" value="C:cell outer membrane"/>
    <property type="evidence" value="ECO:0007669"/>
    <property type="project" value="UniProtKB-SubCell"/>
</dbReference>
<evidence type="ECO:0000313" key="14">
    <source>
        <dbReference type="EMBL" id="MBO8466546.1"/>
    </source>
</evidence>
<dbReference type="SUPFAM" id="SSF49464">
    <property type="entry name" value="Carboxypeptidase regulatory domain-like"/>
    <property type="match status" value="1"/>
</dbReference>
<dbReference type="InterPro" id="IPR012910">
    <property type="entry name" value="Plug_dom"/>
</dbReference>
<dbReference type="Gene3D" id="2.170.130.10">
    <property type="entry name" value="TonB-dependent receptor, plug domain"/>
    <property type="match status" value="1"/>
</dbReference>
<dbReference type="AlphaFoldDB" id="A0A9D9NAN1"/>
<keyword evidence="3 10" id="KW-1134">Transmembrane beta strand</keyword>
<dbReference type="InterPro" id="IPR037066">
    <property type="entry name" value="Plug_dom_sf"/>
</dbReference>
<proteinExistence type="inferred from homology"/>
<comment type="similarity">
    <text evidence="10 11">Belongs to the TonB-dependent receptor family.</text>
</comment>
<dbReference type="Pfam" id="PF00593">
    <property type="entry name" value="TonB_dep_Rec_b-barrel"/>
    <property type="match status" value="1"/>
</dbReference>
<protein>
    <submittedName>
        <fullName evidence="14">TonB-dependent receptor</fullName>
    </submittedName>
</protein>
<evidence type="ECO:0000256" key="11">
    <source>
        <dbReference type="RuleBase" id="RU003357"/>
    </source>
</evidence>
<dbReference type="GO" id="GO:0006826">
    <property type="term" value="P:iron ion transport"/>
    <property type="evidence" value="ECO:0007669"/>
    <property type="project" value="UniProtKB-KW"/>
</dbReference>
<evidence type="ECO:0000256" key="2">
    <source>
        <dbReference type="ARBA" id="ARBA00022448"/>
    </source>
</evidence>
<keyword evidence="8 10" id="KW-0472">Membrane</keyword>
<evidence type="ECO:0000256" key="7">
    <source>
        <dbReference type="ARBA" id="ARBA00023077"/>
    </source>
</evidence>
<dbReference type="InterPro" id="IPR036942">
    <property type="entry name" value="Beta-barrel_TonB_sf"/>
</dbReference>
<evidence type="ECO:0000256" key="5">
    <source>
        <dbReference type="ARBA" id="ARBA00022692"/>
    </source>
</evidence>
<dbReference type="NCBIfam" id="TIGR04056">
    <property type="entry name" value="OMP_RagA_SusC"/>
    <property type="match status" value="1"/>
</dbReference>
<evidence type="ECO:0000256" key="1">
    <source>
        <dbReference type="ARBA" id="ARBA00004571"/>
    </source>
</evidence>
<reference evidence="14" key="1">
    <citation type="submission" date="2020-10" db="EMBL/GenBank/DDBJ databases">
        <authorList>
            <person name="Gilroy R."/>
        </authorList>
    </citation>
    <scope>NUCLEOTIDE SEQUENCE</scope>
    <source>
        <strain evidence="14">B1-15692</strain>
    </source>
</reference>
<dbReference type="InterPro" id="IPR000531">
    <property type="entry name" value="Beta-barrel_TonB"/>
</dbReference>
<dbReference type="EMBL" id="JADIMH010000011">
    <property type="protein sequence ID" value="MBO8466546.1"/>
    <property type="molecule type" value="Genomic_DNA"/>
</dbReference>
<evidence type="ECO:0000256" key="6">
    <source>
        <dbReference type="ARBA" id="ARBA00023004"/>
    </source>
</evidence>
<keyword evidence="9 10" id="KW-0998">Cell outer membrane</keyword>
<keyword evidence="6" id="KW-0408">Iron</keyword>
<comment type="subcellular location">
    <subcellularLocation>
        <location evidence="1 10">Cell outer membrane</location>
        <topology evidence="1 10">Multi-pass membrane protein</topology>
    </subcellularLocation>
</comment>
<keyword evidence="12" id="KW-0732">Signal</keyword>